<dbReference type="GO" id="GO:0004252">
    <property type="term" value="F:serine-type endopeptidase activity"/>
    <property type="evidence" value="ECO:0007669"/>
    <property type="project" value="TreeGrafter"/>
</dbReference>
<dbReference type="SUPFAM" id="SSF53474">
    <property type="entry name" value="alpha/beta-Hydrolases"/>
    <property type="match status" value="1"/>
</dbReference>
<dbReference type="Pfam" id="PF00326">
    <property type="entry name" value="Peptidase_S9"/>
    <property type="match status" value="1"/>
</dbReference>
<dbReference type="Gene3D" id="2.120.10.30">
    <property type="entry name" value="TolB, C-terminal domain"/>
    <property type="match status" value="1"/>
</dbReference>
<dbReference type="Proteomes" id="UP000188604">
    <property type="component" value="Chromosome"/>
</dbReference>
<dbReference type="InterPro" id="IPR011659">
    <property type="entry name" value="WD40"/>
</dbReference>
<dbReference type="InterPro" id="IPR029058">
    <property type="entry name" value="AB_hydrolase_fold"/>
</dbReference>
<dbReference type="InterPro" id="IPR001375">
    <property type="entry name" value="Peptidase_S9_cat"/>
</dbReference>
<keyword evidence="2" id="KW-0720">Serine protease</keyword>
<dbReference type="Pfam" id="PF07676">
    <property type="entry name" value="PD40"/>
    <property type="match status" value="1"/>
</dbReference>
<evidence type="ECO:0000259" key="3">
    <source>
        <dbReference type="Pfam" id="PF00326"/>
    </source>
</evidence>
<protein>
    <recommendedName>
        <fullName evidence="3">Peptidase S9 prolyl oligopeptidase catalytic domain-containing protein</fullName>
    </recommendedName>
</protein>
<keyword evidence="5" id="KW-1185">Reference proteome</keyword>
<proteinExistence type="predicted"/>
<evidence type="ECO:0000313" key="4">
    <source>
        <dbReference type="EMBL" id="AQS88469.1"/>
    </source>
</evidence>
<dbReference type="AlphaFoldDB" id="A0A1U9KRX9"/>
<name>A0A1U9KRX9_9PROT</name>
<dbReference type="PANTHER" id="PTHR42776">
    <property type="entry name" value="SERINE PEPTIDASE S9 FAMILY MEMBER"/>
    <property type="match status" value="1"/>
</dbReference>
<dbReference type="GO" id="GO:0006508">
    <property type="term" value="P:proteolysis"/>
    <property type="evidence" value="ECO:0007669"/>
    <property type="project" value="InterPro"/>
</dbReference>
<evidence type="ECO:0000313" key="5">
    <source>
        <dbReference type="Proteomes" id="UP000188604"/>
    </source>
</evidence>
<sequence length="518" mass="55647">MRSLATPPGNINSFRWAPDGKTLLVLVTREDHPSASGARATSGQKGARLFLVPLDGRRAHALTIADPAVFDAAWAPDSRSLLVRSSDDPSLDAFWYRSHVTVVDLDGHELARLPGHATAVHPGFSPDGRHIVYGVFAADGISGEIRRYDCDGHTAHPIGADWSGSLRALHWDADGRGLTAIGIEDVTPTLAHVDAGTGHVTPTTPLGGEPYDFSMTKDGTVAVIASRPDDPDNIWVVRHGQATRVTDLDPQVHGWPLGTQRIVHWRSKDGTTLSGLLVLPPGATRNVPLLVQIHGGPYDAWPNGWLGSWHNWARMLAANGIATFMPNPRGSDGRGPEFARATVHDWGGVDAQDILDGIDALERDGTAAAGRIAISGWSYGGFMAAWLAGHSDRFRTAIDGAGPTQLSAMALSTDVTTGFLPPYFGDPIRERALYDAHSPLFAVDAITIPMLLMHGAADARVPPEQSRMLFNALRARGRRVERVTYAGAPHWFGESVSSATETDVQARVLAWLRGTLVQ</sequence>
<dbReference type="SUPFAM" id="SSF82171">
    <property type="entry name" value="DPP6 N-terminal domain-like"/>
    <property type="match status" value="1"/>
</dbReference>
<dbReference type="KEGG" id="nch:A0U93_11585"/>
<keyword evidence="1" id="KW-0378">Hydrolase</keyword>
<accession>A0A1U9KRX9</accession>
<dbReference type="PANTHER" id="PTHR42776:SF27">
    <property type="entry name" value="DIPEPTIDYL PEPTIDASE FAMILY MEMBER 6"/>
    <property type="match status" value="1"/>
</dbReference>
<dbReference type="STRING" id="320497.A0U93_11585"/>
<dbReference type="EMBL" id="CP014691">
    <property type="protein sequence ID" value="AQS88469.1"/>
    <property type="molecule type" value="Genomic_DNA"/>
</dbReference>
<keyword evidence="2" id="KW-0645">Protease</keyword>
<gene>
    <name evidence="4" type="ORF">A0U93_11585</name>
</gene>
<dbReference type="RefSeq" id="WP_245824858.1">
    <property type="nucleotide sequence ID" value="NZ_BJXS01000006.1"/>
</dbReference>
<dbReference type="Gene3D" id="3.40.50.1820">
    <property type="entry name" value="alpha/beta hydrolase"/>
    <property type="match status" value="1"/>
</dbReference>
<evidence type="ECO:0000256" key="2">
    <source>
        <dbReference type="ARBA" id="ARBA00022825"/>
    </source>
</evidence>
<organism evidence="4 5">
    <name type="scientific">Neoasaia chiangmaiensis</name>
    <dbReference type="NCBI Taxonomy" id="320497"/>
    <lineage>
        <taxon>Bacteria</taxon>
        <taxon>Pseudomonadati</taxon>
        <taxon>Pseudomonadota</taxon>
        <taxon>Alphaproteobacteria</taxon>
        <taxon>Acetobacterales</taxon>
        <taxon>Acetobacteraceae</taxon>
        <taxon>Neoasaia</taxon>
    </lineage>
</organism>
<dbReference type="InterPro" id="IPR011042">
    <property type="entry name" value="6-blade_b-propeller_TolB-like"/>
</dbReference>
<reference evidence="4 5" key="1">
    <citation type="submission" date="2016-03" db="EMBL/GenBank/DDBJ databases">
        <title>Acetic acid bacteria sequencing.</title>
        <authorList>
            <person name="Brandt J."/>
            <person name="Jakob F."/>
            <person name="Vogel R.F."/>
        </authorList>
    </citation>
    <scope>NUCLEOTIDE SEQUENCE [LARGE SCALE GENOMIC DNA]</scope>
    <source>
        <strain evidence="4 5">NBRC 101099</strain>
    </source>
</reference>
<evidence type="ECO:0000256" key="1">
    <source>
        <dbReference type="ARBA" id="ARBA00022801"/>
    </source>
</evidence>
<feature type="domain" description="Peptidase S9 prolyl oligopeptidase catalytic" evidence="3">
    <location>
        <begin position="314"/>
        <end position="514"/>
    </location>
</feature>